<organism evidence="2 3">
    <name type="scientific">Corchorus capsularis</name>
    <name type="common">Jute</name>
    <dbReference type="NCBI Taxonomy" id="210143"/>
    <lineage>
        <taxon>Eukaryota</taxon>
        <taxon>Viridiplantae</taxon>
        <taxon>Streptophyta</taxon>
        <taxon>Embryophyta</taxon>
        <taxon>Tracheophyta</taxon>
        <taxon>Spermatophyta</taxon>
        <taxon>Magnoliopsida</taxon>
        <taxon>eudicotyledons</taxon>
        <taxon>Gunneridae</taxon>
        <taxon>Pentapetalae</taxon>
        <taxon>rosids</taxon>
        <taxon>malvids</taxon>
        <taxon>Malvales</taxon>
        <taxon>Malvaceae</taxon>
        <taxon>Grewioideae</taxon>
        <taxon>Apeibeae</taxon>
        <taxon>Corchorus</taxon>
    </lineage>
</organism>
<keyword evidence="1" id="KW-1133">Transmembrane helix</keyword>
<dbReference type="AlphaFoldDB" id="A0A1R3JTL4"/>
<reference evidence="2 3" key="1">
    <citation type="submission" date="2013-09" db="EMBL/GenBank/DDBJ databases">
        <title>Corchorus capsularis genome sequencing.</title>
        <authorList>
            <person name="Alam M."/>
            <person name="Haque M.S."/>
            <person name="Islam M.S."/>
            <person name="Emdad E.M."/>
            <person name="Islam M.M."/>
            <person name="Ahmed B."/>
            <person name="Halim A."/>
            <person name="Hossen Q.M.M."/>
            <person name="Hossain M.Z."/>
            <person name="Ahmed R."/>
            <person name="Khan M.M."/>
            <person name="Islam R."/>
            <person name="Rashid M.M."/>
            <person name="Khan S.A."/>
            <person name="Rahman M.S."/>
            <person name="Alam M."/>
        </authorList>
    </citation>
    <scope>NUCLEOTIDE SEQUENCE [LARGE SCALE GENOMIC DNA]</scope>
    <source>
        <strain evidence="3">cv. CVL-1</strain>
        <tissue evidence="2">Whole seedling</tissue>
    </source>
</reference>
<evidence type="ECO:0000256" key="1">
    <source>
        <dbReference type="SAM" id="Phobius"/>
    </source>
</evidence>
<proteinExistence type="predicted"/>
<accession>A0A1R3JTL4</accession>
<dbReference type="EMBL" id="AWWV01007142">
    <property type="protein sequence ID" value="OMO98091.1"/>
    <property type="molecule type" value="Genomic_DNA"/>
</dbReference>
<dbReference type="Gramene" id="OMO98091">
    <property type="protein sequence ID" value="OMO98091"/>
    <property type="gene ID" value="CCACVL1_04340"/>
</dbReference>
<name>A0A1R3JTL4_COCAP</name>
<dbReference type="Proteomes" id="UP000188268">
    <property type="component" value="Unassembled WGS sequence"/>
</dbReference>
<gene>
    <name evidence="2" type="ORF">CCACVL1_04340</name>
</gene>
<feature type="transmembrane region" description="Helical" evidence="1">
    <location>
        <begin position="25"/>
        <end position="48"/>
    </location>
</feature>
<comment type="caution">
    <text evidence="2">The sequence shown here is derived from an EMBL/GenBank/DDBJ whole genome shotgun (WGS) entry which is preliminary data.</text>
</comment>
<protein>
    <submittedName>
        <fullName evidence="2">Cytochrome P450</fullName>
    </submittedName>
</protein>
<dbReference type="STRING" id="210143.A0A1R3JTL4"/>
<evidence type="ECO:0000313" key="2">
    <source>
        <dbReference type="EMBL" id="OMO98091.1"/>
    </source>
</evidence>
<evidence type="ECO:0000313" key="3">
    <source>
        <dbReference type="Proteomes" id="UP000188268"/>
    </source>
</evidence>
<keyword evidence="1" id="KW-0812">Transmembrane</keyword>
<sequence length="143" mass="16579">MGDNHNEHLYHFYDWVSNNVLSVKVISTCLALIGAVVVWSMLHLYNTVWFKSERVRRKLWMQGIKGPSPSLLYGNLPEMQKIQLKALRTATTTAELTTDPDNIINAEIVAHDYTPSLFPYFVQWRKEYVIYGTLYPHDLVHSP</sequence>
<keyword evidence="1" id="KW-0472">Membrane</keyword>
<keyword evidence="3" id="KW-1185">Reference proteome</keyword>
<dbReference type="OMA" id="DAITHYR"/>
<dbReference type="OrthoDB" id="1738464at2759"/>